<dbReference type="InterPro" id="IPR059177">
    <property type="entry name" value="GH29D-like_dom"/>
</dbReference>
<evidence type="ECO:0000256" key="1">
    <source>
        <dbReference type="SAM" id="SignalP"/>
    </source>
</evidence>
<feature type="domain" description="GH29D-like beta-sandwich" evidence="2">
    <location>
        <begin position="484"/>
        <end position="549"/>
    </location>
</feature>
<dbReference type="Proteomes" id="UP001371305">
    <property type="component" value="Unassembled WGS sequence"/>
</dbReference>
<protein>
    <submittedName>
        <fullName evidence="3">Chitobiase/beta-hexosaminidase C-terminal domain-containing protein</fullName>
    </submittedName>
</protein>
<reference evidence="3 4" key="1">
    <citation type="submission" date="2024-04" db="EMBL/GenBank/DDBJ databases">
        <title>Luteolibacter sp. isolated from soil.</title>
        <authorList>
            <person name="An J."/>
        </authorList>
    </citation>
    <scope>NUCLEOTIDE SEQUENCE [LARGE SCALE GENOMIC DNA]</scope>
    <source>
        <strain evidence="3 4">Y139</strain>
    </source>
</reference>
<sequence length="722" mass="75566">MRIKAYFSLALALLATPFTASAKPTRVPSFGPNGTHWPELIPTPFMYDNTVSNIVNVPCNWTAIKNAIQAVTAAQANSGTLILVAPGTLSGSGTSSGATPVLESIGSTSWGQRVTVAPRDGYGSVKFQNGVRFVKVYGVCFAGFESIDISGVKMHGCQRSALAWIKCTGHLGIYGTDGFLTQGIEVVEVVQPNSYVVNDDSADLYAGGGGYDSWRFDGCYHAPRFFEVPYTGGKPHTDTFQMAAAGGGSYSNITLRDSAYFSSNNCSIQTGNVDGLFLEKCYVVSGDVSLSRYPHLPGGATEATSNAFNGSGKNFTAKDSVFIGGMGLNDTDSSRPWASVQNTKTNKSYGSLSAPQSGSWTVDTTLNENNSGMPPIPTDTYLNDIWKNPGATTSVQRPVFIPAPGTYNATQQVTMTCSTSGSTIYYTTDGSTPTTSSTRYTGPVTVSATTSIRAFATANGLDPSGVQPGDYVIANQVNAPVISPNGGFFSTAQSVTITTSTSGAAIRYTLDGSTPSASSTLYSGPVVISASSTLKAIGVKAGALDSTVTAANFGIGNTYVSSEAWTNIVVPTQNSRFTVRWNATPDGPFIDAVTGLAPAAVNDYKDLACIARFNINGTIDARNGGAYAALATLNYSAGTIYRFQMDVDFSTKKYSVTVTPDGAAPVVIAQNYSFRTEQAAATSFNHMALVALQGGTHTVSDVVFGTSTPPSAPQNLRVTSNP</sequence>
<evidence type="ECO:0000259" key="2">
    <source>
        <dbReference type="Pfam" id="PF13290"/>
    </source>
</evidence>
<dbReference type="RefSeq" id="WP_341408172.1">
    <property type="nucleotide sequence ID" value="NZ_JBBUKT010000019.1"/>
</dbReference>
<organism evidence="3 4">
    <name type="scientific">Luteolibacter soli</name>
    <dbReference type="NCBI Taxonomy" id="3135280"/>
    <lineage>
        <taxon>Bacteria</taxon>
        <taxon>Pseudomonadati</taxon>
        <taxon>Verrucomicrobiota</taxon>
        <taxon>Verrucomicrobiia</taxon>
        <taxon>Verrucomicrobiales</taxon>
        <taxon>Verrucomicrobiaceae</taxon>
        <taxon>Luteolibacter</taxon>
    </lineage>
</organism>
<feature type="domain" description="GH29D-like beta-sandwich" evidence="2">
    <location>
        <begin position="402"/>
        <end position="466"/>
    </location>
</feature>
<evidence type="ECO:0000313" key="4">
    <source>
        <dbReference type="Proteomes" id="UP001371305"/>
    </source>
</evidence>
<accession>A0ABU9B2Y7</accession>
<dbReference type="Pfam" id="PF13290">
    <property type="entry name" value="CHB_HEX_C_1"/>
    <property type="match status" value="2"/>
</dbReference>
<comment type="caution">
    <text evidence="3">The sequence shown here is derived from an EMBL/GenBank/DDBJ whole genome shotgun (WGS) entry which is preliminary data.</text>
</comment>
<dbReference type="InterPro" id="IPR013783">
    <property type="entry name" value="Ig-like_fold"/>
</dbReference>
<keyword evidence="1" id="KW-0732">Signal</keyword>
<gene>
    <name evidence="3" type="ORF">WKV53_28045</name>
</gene>
<dbReference type="Gene3D" id="2.60.40.10">
    <property type="entry name" value="Immunoglobulins"/>
    <property type="match status" value="1"/>
</dbReference>
<feature type="chain" id="PRO_5045137851" evidence="1">
    <location>
        <begin position="23"/>
        <end position="722"/>
    </location>
</feature>
<name>A0ABU9B2Y7_9BACT</name>
<dbReference type="EMBL" id="JBBUKT010000019">
    <property type="protein sequence ID" value="MEK7954402.1"/>
    <property type="molecule type" value="Genomic_DNA"/>
</dbReference>
<keyword evidence="4" id="KW-1185">Reference proteome</keyword>
<proteinExistence type="predicted"/>
<evidence type="ECO:0000313" key="3">
    <source>
        <dbReference type="EMBL" id="MEK7954402.1"/>
    </source>
</evidence>
<feature type="signal peptide" evidence="1">
    <location>
        <begin position="1"/>
        <end position="22"/>
    </location>
</feature>